<protein>
    <submittedName>
        <fullName evidence="2">Uncharacterized protein</fullName>
    </submittedName>
</protein>
<keyword evidence="1" id="KW-1133">Transmembrane helix</keyword>
<keyword evidence="1" id="KW-0472">Membrane</keyword>
<dbReference type="AlphaFoldDB" id="A0A7W2M946"/>
<keyword evidence="1" id="KW-0812">Transmembrane</keyword>
<dbReference type="RefSeq" id="WP_182207102.1">
    <property type="nucleotide sequence ID" value="NZ_JACGLT010000039.1"/>
</dbReference>
<evidence type="ECO:0000313" key="3">
    <source>
        <dbReference type="Proteomes" id="UP000541857"/>
    </source>
</evidence>
<accession>A0A7W2M946</accession>
<name>A0A7W2M946_9FLAO</name>
<gene>
    <name evidence="2" type="ORF">H3Z82_19335</name>
</gene>
<proteinExistence type="predicted"/>
<keyword evidence="3" id="KW-1185">Reference proteome</keyword>
<organism evidence="2 3">
    <name type="scientific">Gelidibacter maritimus</name>
    <dbReference type="NCBI Taxonomy" id="2761487"/>
    <lineage>
        <taxon>Bacteria</taxon>
        <taxon>Pseudomonadati</taxon>
        <taxon>Bacteroidota</taxon>
        <taxon>Flavobacteriia</taxon>
        <taxon>Flavobacteriales</taxon>
        <taxon>Flavobacteriaceae</taxon>
        <taxon>Gelidibacter</taxon>
    </lineage>
</organism>
<sequence>MKTQTIKKGCGIILIILIVLIIGFFWAFNEAFGEKKYSVTIEQNIGGKLICDVTYSADLQSWYYFIDYKYENPKGEIFDFGKGLYQGVEWNENDQLFEFKNWTILPTETDFGSIKIISFDLKSNKKSELIIEPHSIQKDSIWKSKNIESVLMWSPSKVELDTINKNKIKVKYTFRIDRENPDNLGTRLIEYELDSLDGIPKMKSIRNKK</sequence>
<evidence type="ECO:0000256" key="1">
    <source>
        <dbReference type="SAM" id="Phobius"/>
    </source>
</evidence>
<reference evidence="2 3" key="1">
    <citation type="submission" date="2020-07" db="EMBL/GenBank/DDBJ databases">
        <title>Bacterium isolated from marine sediment.</title>
        <authorList>
            <person name="Shang D."/>
        </authorList>
    </citation>
    <scope>NUCLEOTIDE SEQUENCE [LARGE SCALE GENOMIC DNA]</scope>
    <source>
        <strain evidence="2 3">F6074</strain>
    </source>
</reference>
<evidence type="ECO:0000313" key="2">
    <source>
        <dbReference type="EMBL" id="MBA6154877.1"/>
    </source>
</evidence>
<dbReference type="Proteomes" id="UP000541857">
    <property type="component" value="Unassembled WGS sequence"/>
</dbReference>
<dbReference type="EMBL" id="JACGLT010000039">
    <property type="protein sequence ID" value="MBA6154877.1"/>
    <property type="molecule type" value="Genomic_DNA"/>
</dbReference>
<comment type="caution">
    <text evidence="2">The sequence shown here is derived from an EMBL/GenBank/DDBJ whole genome shotgun (WGS) entry which is preliminary data.</text>
</comment>
<feature type="transmembrane region" description="Helical" evidence="1">
    <location>
        <begin position="12"/>
        <end position="28"/>
    </location>
</feature>